<comment type="similarity">
    <text evidence="2">Belongs to the IL-17 family.</text>
</comment>
<dbReference type="GO" id="GO:0005615">
    <property type="term" value="C:extracellular space"/>
    <property type="evidence" value="ECO:0007669"/>
    <property type="project" value="UniProtKB-KW"/>
</dbReference>
<dbReference type="Gene3D" id="2.10.90.10">
    <property type="entry name" value="Cystine-knot cytokines"/>
    <property type="match status" value="1"/>
</dbReference>
<feature type="region of interest" description="Disordered" evidence="6">
    <location>
        <begin position="210"/>
        <end position="256"/>
    </location>
</feature>
<comment type="caution">
    <text evidence="7">The sequence shown here is derived from an EMBL/GenBank/DDBJ whole genome shotgun (WGS) entry which is preliminary data.</text>
</comment>
<keyword evidence="8" id="KW-1185">Reference proteome</keyword>
<evidence type="ECO:0000313" key="7">
    <source>
        <dbReference type="EMBL" id="PWA27827.1"/>
    </source>
</evidence>
<evidence type="ECO:0000256" key="5">
    <source>
        <dbReference type="ARBA" id="ARBA00022729"/>
    </source>
</evidence>
<keyword evidence="4" id="KW-0964">Secreted</keyword>
<protein>
    <submittedName>
        <fullName evidence="7">Uncharacterized protein</fullName>
    </submittedName>
</protein>
<dbReference type="InterPro" id="IPR029034">
    <property type="entry name" value="Cystine-knot_cytokine"/>
</dbReference>
<dbReference type="SUPFAM" id="SSF57501">
    <property type="entry name" value="Cystine-knot cytokines"/>
    <property type="match status" value="1"/>
</dbReference>
<evidence type="ECO:0000256" key="6">
    <source>
        <dbReference type="SAM" id="MobiDB-lite"/>
    </source>
</evidence>
<dbReference type="STRING" id="33528.ENSGAFP00000013940"/>
<evidence type="ECO:0000256" key="3">
    <source>
        <dbReference type="ARBA" id="ARBA00022514"/>
    </source>
</evidence>
<dbReference type="InterPro" id="IPR020440">
    <property type="entry name" value="IL-17_chr"/>
</dbReference>
<name>A0A315VX43_GAMAF</name>
<dbReference type="InterPro" id="IPR010345">
    <property type="entry name" value="IL-17_fam"/>
</dbReference>
<accession>A0A315VX43</accession>
<dbReference type="Pfam" id="PF06083">
    <property type="entry name" value="IL17"/>
    <property type="match status" value="1"/>
</dbReference>
<dbReference type="EMBL" id="NHOQ01001000">
    <property type="protein sequence ID" value="PWA27827.1"/>
    <property type="molecule type" value="Genomic_DNA"/>
</dbReference>
<dbReference type="PRINTS" id="PR01932">
    <property type="entry name" value="INTRLEUKIN17"/>
</dbReference>
<keyword evidence="3" id="KW-0202">Cytokine</keyword>
<reference evidence="7 8" key="1">
    <citation type="journal article" date="2018" name="G3 (Bethesda)">
        <title>A High-Quality Reference Genome for the Invasive Mosquitofish Gambusia affinis Using a Chicago Library.</title>
        <authorList>
            <person name="Hoffberg S.L."/>
            <person name="Troendle N.J."/>
            <person name="Glenn T.C."/>
            <person name="Mahmud O."/>
            <person name="Louha S."/>
            <person name="Chalopin D."/>
            <person name="Bennetzen J.L."/>
            <person name="Mauricio R."/>
        </authorList>
    </citation>
    <scope>NUCLEOTIDE SEQUENCE [LARGE SCALE GENOMIC DNA]</scope>
    <source>
        <strain evidence="7">NE01/NJP1002.9</strain>
        <tissue evidence="7">Muscle</tissue>
    </source>
</reference>
<gene>
    <name evidence="7" type="ORF">CCH79_00000254</name>
</gene>
<dbReference type="Proteomes" id="UP000250572">
    <property type="component" value="Unassembled WGS sequence"/>
</dbReference>
<comment type="subcellular location">
    <subcellularLocation>
        <location evidence="1">Secreted</location>
    </subcellularLocation>
</comment>
<evidence type="ECO:0000256" key="2">
    <source>
        <dbReference type="ARBA" id="ARBA00007236"/>
    </source>
</evidence>
<sequence length="256" mass="28660">MQRILQVSRCGKNLLVDAKATGTGIHGLDKLDKRPKRFRQCCHKATFTGPFYDPLTRVFLLLGFVSVIPVASKKPIISVQQRRPRSKTLQLALDSSVNSNLSRSSASNIANLSLSPWTYIYSFNSSRLPQKILQANCSTSGCLNLQGRGEDATLQVKPIKYQVLVLYRTLKKRKNSKKGKKQNEYIFTLGTEEITVGCTCVRPTVIPQDRLTGKGEDMRQMSVGSRNRTRDGRVKDSRPPNVGCAIHYPTTAFRQN</sequence>
<evidence type="ECO:0000313" key="8">
    <source>
        <dbReference type="Proteomes" id="UP000250572"/>
    </source>
</evidence>
<evidence type="ECO:0000256" key="1">
    <source>
        <dbReference type="ARBA" id="ARBA00004613"/>
    </source>
</evidence>
<feature type="compositionally biased region" description="Basic and acidic residues" evidence="6">
    <location>
        <begin position="228"/>
        <end position="238"/>
    </location>
</feature>
<dbReference type="GO" id="GO:0005125">
    <property type="term" value="F:cytokine activity"/>
    <property type="evidence" value="ECO:0007669"/>
    <property type="project" value="UniProtKB-KW"/>
</dbReference>
<evidence type="ECO:0000256" key="4">
    <source>
        <dbReference type="ARBA" id="ARBA00022525"/>
    </source>
</evidence>
<dbReference type="GO" id="GO:0006954">
    <property type="term" value="P:inflammatory response"/>
    <property type="evidence" value="ECO:0007669"/>
    <property type="project" value="InterPro"/>
</dbReference>
<dbReference type="AlphaFoldDB" id="A0A315VX43"/>
<organism evidence="7 8">
    <name type="scientific">Gambusia affinis</name>
    <name type="common">Western mosquitofish</name>
    <name type="synonym">Heterandria affinis</name>
    <dbReference type="NCBI Taxonomy" id="33528"/>
    <lineage>
        <taxon>Eukaryota</taxon>
        <taxon>Metazoa</taxon>
        <taxon>Chordata</taxon>
        <taxon>Craniata</taxon>
        <taxon>Vertebrata</taxon>
        <taxon>Euteleostomi</taxon>
        <taxon>Actinopterygii</taxon>
        <taxon>Neopterygii</taxon>
        <taxon>Teleostei</taxon>
        <taxon>Neoteleostei</taxon>
        <taxon>Acanthomorphata</taxon>
        <taxon>Ovalentaria</taxon>
        <taxon>Atherinomorphae</taxon>
        <taxon>Cyprinodontiformes</taxon>
        <taxon>Poeciliidae</taxon>
        <taxon>Poeciliinae</taxon>
        <taxon>Gambusia</taxon>
    </lineage>
</organism>
<proteinExistence type="inferred from homology"/>
<keyword evidence="5" id="KW-0732">Signal</keyword>